<protein>
    <submittedName>
        <fullName evidence="1">Uncharacterized protein</fullName>
    </submittedName>
</protein>
<dbReference type="OrthoDB" id="309489at2759"/>
<dbReference type="EMBL" id="CAJJDP010000032">
    <property type="protein sequence ID" value="CAD8156795.1"/>
    <property type="molecule type" value="Genomic_DNA"/>
</dbReference>
<name>A0A8S1TVQ5_PAROT</name>
<evidence type="ECO:0000313" key="2">
    <source>
        <dbReference type="Proteomes" id="UP000683925"/>
    </source>
</evidence>
<dbReference type="OMA" id="NNQVLLM"/>
<dbReference type="Proteomes" id="UP000683925">
    <property type="component" value="Unassembled WGS sequence"/>
</dbReference>
<dbReference type="AlphaFoldDB" id="A0A8S1TVQ5"/>
<organism evidence="1 2">
    <name type="scientific">Paramecium octaurelia</name>
    <dbReference type="NCBI Taxonomy" id="43137"/>
    <lineage>
        <taxon>Eukaryota</taxon>
        <taxon>Sar</taxon>
        <taxon>Alveolata</taxon>
        <taxon>Ciliophora</taxon>
        <taxon>Intramacronucleata</taxon>
        <taxon>Oligohymenophorea</taxon>
        <taxon>Peniculida</taxon>
        <taxon>Parameciidae</taxon>
        <taxon>Paramecium</taxon>
    </lineage>
</organism>
<gene>
    <name evidence="1" type="ORF">POCTA_138.1.T0320302</name>
</gene>
<sequence length="160" mass="18861">MNIAQLVLLKIQRFNQIYHISPQQCMNVIFKNWEARLVQPPDAQVPVESVESVEEALSILNQNNQVLLMTQDEILHLVTMGLTDYNHIDCSKVQEWFNKNYDKYLLQYYSDQMNAAMKQQMVNGEIQIQEVIIDEDKPKVVKFENEYYNREGLEFAKSLK</sequence>
<proteinExistence type="predicted"/>
<reference evidence="1" key="1">
    <citation type="submission" date="2021-01" db="EMBL/GenBank/DDBJ databases">
        <authorList>
            <consortium name="Genoscope - CEA"/>
            <person name="William W."/>
        </authorList>
    </citation>
    <scope>NUCLEOTIDE SEQUENCE</scope>
</reference>
<comment type="caution">
    <text evidence="1">The sequence shown here is derived from an EMBL/GenBank/DDBJ whole genome shotgun (WGS) entry which is preliminary data.</text>
</comment>
<evidence type="ECO:0000313" key="1">
    <source>
        <dbReference type="EMBL" id="CAD8156795.1"/>
    </source>
</evidence>
<accession>A0A8S1TVQ5</accession>
<keyword evidence="2" id="KW-1185">Reference proteome</keyword>